<dbReference type="SUPFAM" id="SSF52833">
    <property type="entry name" value="Thioredoxin-like"/>
    <property type="match status" value="1"/>
</dbReference>
<dbReference type="KEGG" id="ttc:FOKN1_2904"/>
<evidence type="ECO:0000256" key="2">
    <source>
        <dbReference type="ARBA" id="ARBA00022862"/>
    </source>
</evidence>
<dbReference type="InterPro" id="IPR002065">
    <property type="entry name" value="TPX"/>
</dbReference>
<evidence type="ECO:0000259" key="7">
    <source>
        <dbReference type="PROSITE" id="PS51352"/>
    </source>
</evidence>
<dbReference type="PROSITE" id="PS51352">
    <property type="entry name" value="THIOREDOXIN_2"/>
    <property type="match status" value="1"/>
</dbReference>
<dbReference type="InterPro" id="IPR050455">
    <property type="entry name" value="Tpx_Peroxidase_subfamily"/>
</dbReference>
<dbReference type="Pfam" id="PF08534">
    <property type="entry name" value="Redoxin"/>
    <property type="match status" value="1"/>
</dbReference>
<comment type="subunit">
    <text evidence="6">Homodimer.</text>
</comment>
<protein>
    <recommendedName>
        <fullName evidence="6">Thiol peroxidase</fullName>
        <shortName evidence="6">Tpx</shortName>
        <ecNumber evidence="6">1.11.1.24</ecNumber>
    </recommendedName>
    <alternativeName>
        <fullName evidence="6">Peroxiredoxin tpx</fullName>
        <shortName evidence="6">Prx</shortName>
    </alternativeName>
    <alternativeName>
        <fullName evidence="6">Thioredoxin peroxidase</fullName>
    </alternativeName>
    <alternativeName>
        <fullName evidence="6">Thioredoxin-dependent peroxiredoxin</fullName>
    </alternativeName>
</protein>
<proteinExistence type="inferred from homology"/>
<dbReference type="PROSITE" id="PS01265">
    <property type="entry name" value="TPX"/>
    <property type="match status" value="1"/>
</dbReference>
<dbReference type="GO" id="GO:0008379">
    <property type="term" value="F:thioredoxin peroxidase activity"/>
    <property type="evidence" value="ECO:0007669"/>
    <property type="project" value="UniProtKB-UniRule"/>
</dbReference>
<accession>A0A1Z4VUZ1</accession>
<keyword evidence="2 6" id="KW-0049">Antioxidant</keyword>
<evidence type="ECO:0000256" key="6">
    <source>
        <dbReference type="HAMAP-Rule" id="MF_00269"/>
    </source>
</evidence>
<comment type="function">
    <text evidence="6">Thiol-specific peroxidase that catalyzes the reduction of hydrogen peroxide and organic hydroperoxides to water and alcohols, respectively. Plays a role in cell protection against oxidative stress by detoxifying peroxides.</text>
</comment>
<dbReference type="InterPro" id="IPR036249">
    <property type="entry name" value="Thioredoxin-like_sf"/>
</dbReference>
<dbReference type="NCBIfam" id="NF001808">
    <property type="entry name" value="PRK00522.1"/>
    <property type="match status" value="1"/>
</dbReference>
<dbReference type="EMBL" id="AP018052">
    <property type="protein sequence ID" value="BAZ95262.1"/>
    <property type="molecule type" value="Genomic_DNA"/>
</dbReference>
<comment type="similarity">
    <text evidence="6">Belongs to the peroxiredoxin family. Tpx subfamily.</text>
</comment>
<evidence type="ECO:0000256" key="3">
    <source>
        <dbReference type="ARBA" id="ARBA00023002"/>
    </source>
</evidence>
<keyword evidence="9" id="KW-1185">Reference proteome</keyword>
<evidence type="ECO:0000256" key="5">
    <source>
        <dbReference type="ARBA" id="ARBA00023284"/>
    </source>
</evidence>
<dbReference type="InterPro" id="IPR013766">
    <property type="entry name" value="Thioredoxin_domain"/>
</dbReference>
<dbReference type="InterPro" id="IPR013740">
    <property type="entry name" value="Redoxin"/>
</dbReference>
<dbReference type="RefSeq" id="WP_096367265.1">
    <property type="nucleotide sequence ID" value="NZ_AP018052.1"/>
</dbReference>
<gene>
    <name evidence="6" type="primary">tpx</name>
    <name evidence="8" type="ORF">FOKN1_2904</name>
</gene>
<comment type="catalytic activity">
    <reaction evidence="6">
        <text>a hydroperoxide + [thioredoxin]-dithiol = an alcohol + [thioredoxin]-disulfide + H2O</text>
        <dbReference type="Rhea" id="RHEA:62620"/>
        <dbReference type="Rhea" id="RHEA-COMP:10698"/>
        <dbReference type="Rhea" id="RHEA-COMP:10700"/>
        <dbReference type="ChEBI" id="CHEBI:15377"/>
        <dbReference type="ChEBI" id="CHEBI:29950"/>
        <dbReference type="ChEBI" id="CHEBI:30879"/>
        <dbReference type="ChEBI" id="CHEBI:35924"/>
        <dbReference type="ChEBI" id="CHEBI:50058"/>
        <dbReference type="EC" id="1.11.1.24"/>
    </reaction>
</comment>
<feature type="active site" description="Cysteine sulfenic acid (-SOH) intermediate" evidence="6">
    <location>
        <position position="60"/>
    </location>
</feature>
<keyword evidence="4 6" id="KW-1015">Disulfide bond</keyword>
<evidence type="ECO:0000256" key="1">
    <source>
        <dbReference type="ARBA" id="ARBA00022559"/>
    </source>
</evidence>
<evidence type="ECO:0000313" key="9">
    <source>
        <dbReference type="Proteomes" id="UP000218765"/>
    </source>
</evidence>
<sequence>MAQITLEGNPINTIGELPAVGSQLPDFKLVDKDLNDVSLASFKGKKKLINIVPSLDTGVCAASTRKFDQLAGGRDDVVVLTVSADLPFALGRFCSAENIDKVQALSMMRDRNFGKDYGVLITDGPLAGINSRAVVVADENDRVVHAEQVPEITQEPDYDKAIAAL</sequence>
<keyword evidence="1 6" id="KW-0575">Peroxidase</keyword>
<keyword evidence="5 6" id="KW-0676">Redox-active center</keyword>
<dbReference type="Gene3D" id="3.40.30.10">
    <property type="entry name" value="Glutaredoxin"/>
    <property type="match status" value="1"/>
</dbReference>
<evidence type="ECO:0000256" key="4">
    <source>
        <dbReference type="ARBA" id="ARBA00023157"/>
    </source>
</evidence>
<dbReference type="PANTHER" id="PTHR43110">
    <property type="entry name" value="THIOL PEROXIDASE"/>
    <property type="match status" value="1"/>
</dbReference>
<reference evidence="8 9" key="1">
    <citation type="submission" date="2017-05" db="EMBL/GenBank/DDBJ databases">
        <title>Thiocyanate degradation by Thiohalobacter thiocyanaticus FOKN1.</title>
        <authorList>
            <person name="Oshiki M."/>
            <person name="Fukushima T."/>
            <person name="Kawano S."/>
            <person name="Nakagawa J."/>
        </authorList>
    </citation>
    <scope>NUCLEOTIDE SEQUENCE [LARGE SCALE GENOMIC DNA]</scope>
    <source>
        <strain evidence="8 9">FOKN1</strain>
    </source>
</reference>
<dbReference type="CDD" id="cd03014">
    <property type="entry name" value="PRX_Atyp2cys"/>
    <property type="match status" value="1"/>
</dbReference>
<dbReference type="AlphaFoldDB" id="A0A1Z4VUZ1"/>
<keyword evidence="3 6" id="KW-0560">Oxidoreductase</keyword>
<evidence type="ECO:0000313" key="8">
    <source>
        <dbReference type="EMBL" id="BAZ95262.1"/>
    </source>
</evidence>
<organism evidence="8 9">
    <name type="scientific">Thiohalobacter thiocyanaticus</name>
    <dbReference type="NCBI Taxonomy" id="585455"/>
    <lineage>
        <taxon>Bacteria</taxon>
        <taxon>Pseudomonadati</taxon>
        <taxon>Pseudomonadota</taxon>
        <taxon>Gammaproteobacteria</taxon>
        <taxon>Thiohalobacterales</taxon>
        <taxon>Thiohalobacteraceae</taxon>
        <taxon>Thiohalobacter</taxon>
    </lineage>
</organism>
<feature type="domain" description="Thioredoxin" evidence="7">
    <location>
        <begin position="18"/>
        <end position="165"/>
    </location>
</feature>
<dbReference type="OrthoDB" id="9781543at2"/>
<feature type="disulfide bond" description="Redox-active" evidence="6">
    <location>
        <begin position="60"/>
        <end position="94"/>
    </location>
</feature>
<comment type="miscellaneous">
    <text evidence="6">The active site is a conserved redox-active cysteine residue, the peroxidatic cysteine (C(P)), which makes the nucleophilic attack on the peroxide substrate. The peroxide oxidizes the C(P)-SH to cysteine sulfenic acid (C(P)-SOH), which then reacts with another cysteine residue, the resolving cysteine (C(R)), to form a disulfide bridge. The disulfide is subsequently reduced by an appropriate electron donor to complete the catalytic cycle. In this atypical 2-Cys peroxiredoxin, C(R) is present in the same subunit to form an intramolecular disulfide. The disulfide is subsequently reduced by thioredoxin.</text>
</comment>
<dbReference type="PANTHER" id="PTHR43110:SF1">
    <property type="entry name" value="THIOL PEROXIDASE"/>
    <property type="match status" value="1"/>
</dbReference>
<dbReference type="HAMAP" id="MF_00269">
    <property type="entry name" value="Tpx"/>
    <property type="match status" value="1"/>
</dbReference>
<dbReference type="InterPro" id="IPR018219">
    <property type="entry name" value="Tpx_CS"/>
</dbReference>
<dbReference type="Proteomes" id="UP000218765">
    <property type="component" value="Chromosome"/>
</dbReference>
<name>A0A1Z4VUZ1_9GAMM</name>
<dbReference type="EC" id="1.11.1.24" evidence="6"/>